<dbReference type="Proteomes" id="UP000475117">
    <property type="component" value="Chromosome"/>
</dbReference>
<organism evidence="2 3">
    <name type="scientific">Sulfuriroseicoccus oceanibius</name>
    <dbReference type="NCBI Taxonomy" id="2707525"/>
    <lineage>
        <taxon>Bacteria</taxon>
        <taxon>Pseudomonadati</taxon>
        <taxon>Verrucomicrobiota</taxon>
        <taxon>Verrucomicrobiia</taxon>
        <taxon>Verrucomicrobiales</taxon>
        <taxon>Verrucomicrobiaceae</taxon>
        <taxon>Sulfuriroseicoccus</taxon>
    </lineage>
</organism>
<dbReference type="InterPro" id="IPR008979">
    <property type="entry name" value="Galactose-bd-like_sf"/>
</dbReference>
<dbReference type="EMBL" id="CP066776">
    <property type="protein sequence ID" value="QQL45247.1"/>
    <property type="molecule type" value="Genomic_DNA"/>
</dbReference>
<dbReference type="Pfam" id="PF00754">
    <property type="entry name" value="F5_F8_type_C"/>
    <property type="match status" value="1"/>
</dbReference>
<evidence type="ECO:0000259" key="1">
    <source>
        <dbReference type="Pfam" id="PF00754"/>
    </source>
</evidence>
<proteinExistence type="predicted"/>
<dbReference type="InterPro" id="IPR000421">
    <property type="entry name" value="FA58C"/>
</dbReference>
<dbReference type="KEGG" id="soa:G3M56_001270"/>
<dbReference type="RefSeq" id="WP_164364011.1">
    <property type="nucleotide sequence ID" value="NZ_CP066776.1"/>
</dbReference>
<sequence length="672" mass="75622">MIKFLRLATLSLLCSSALTFAAPDSDDLLKAHTESVLEKANLSGKGHERFAAKLLESTDWQHELWDSGPVFDEVEAVRTLFAIWKKDPKMATRSVDRKMATAIALEGPGRRWELERALERYMFFRIKYAKGLLNVQYKDLTTFERRYLANGVQHGHLNGIKSMEYQNEEVCLPAERYTGACWYSPYLLHNAFGDSIHGPLYYRPFENSYDNAAEMVHKVGGVCGSLSNFGAAAAIANGVPAVTMGEPGHCAYAVRIEPENWSPAYSLSWQRGIHTSYFGGTWGWHILTNQAYDNRDDASTAGDLRRLAQYHLKSGDADAALTTIQQARTQFPADWLNWQASLDLLQKTNASNQAWQDLHQDVIKHLAPISSEVAFHILDQHVYDRVMPKGESAVGQRRSILLTFHNAFNNWGTGRWDFAKALDRQLKRLAADEKTADQFMVSVFTEHAAENLFSPIVLEHQLKQIGDDEPRLQRYIAGLSRALSTGGDNDAYRKVVETMAAKVLPDAARRGDRATFQFVGKLSAKYYDPCDVNPEPFPGMLLSSGGAFSITKPGNRWDSPSQHWGVIEPHGGTFHTDHTPATATVQLGNFGRLTGVVIVTRNSHFYRMGNAKLQVSTDGDRWTDVHTFTKHQRIYRIDLSDQNIDAGYVRVFQPNHGSIHFNKFHVYGHKQN</sequence>
<accession>A0A6B3LC80</accession>
<evidence type="ECO:0000313" key="3">
    <source>
        <dbReference type="Proteomes" id="UP000475117"/>
    </source>
</evidence>
<dbReference type="SUPFAM" id="SSF49785">
    <property type="entry name" value="Galactose-binding domain-like"/>
    <property type="match status" value="1"/>
</dbReference>
<keyword evidence="3" id="KW-1185">Reference proteome</keyword>
<feature type="domain" description="F5/8 type C" evidence="1">
    <location>
        <begin position="555"/>
        <end position="653"/>
    </location>
</feature>
<evidence type="ECO:0000313" key="2">
    <source>
        <dbReference type="EMBL" id="QQL45247.1"/>
    </source>
</evidence>
<name>A0A6B3LC80_9BACT</name>
<gene>
    <name evidence="2" type="ORF">G3M56_001270</name>
</gene>
<dbReference type="AlphaFoldDB" id="A0A6B3LC80"/>
<reference evidence="2 3" key="1">
    <citation type="submission" date="2020-12" db="EMBL/GenBank/DDBJ databases">
        <title>Sulforoseuscoccus oceanibium gen. nov., sp. nov., a representative of the phylum Verrucomicrobia with special cytoplasmic membrane, and proposal of Sulforoseuscoccusaceae fam. nov.</title>
        <authorList>
            <person name="Xi F."/>
        </authorList>
    </citation>
    <scope>NUCLEOTIDE SEQUENCE [LARGE SCALE GENOMIC DNA]</scope>
    <source>
        <strain evidence="2 3">T37</strain>
    </source>
</reference>
<protein>
    <submittedName>
        <fullName evidence="2">Discoidin domain-containing protein</fullName>
    </submittedName>
</protein>
<dbReference type="Gene3D" id="2.60.120.260">
    <property type="entry name" value="Galactose-binding domain-like"/>
    <property type="match status" value="1"/>
</dbReference>